<feature type="compositionally biased region" description="Basic and acidic residues" evidence="1">
    <location>
        <begin position="1"/>
        <end position="12"/>
    </location>
</feature>
<comment type="caution">
    <text evidence="2">The sequence shown here is derived from an EMBL/GenBank/DDBJ whole genome shotgun (WGS) entry which is preliminary data.</text>
</comment>
<dbReference type="AlphaFoldDB" id="A0A699J1S4"/>
<evidence type="ECO:0000256" key="1">
    <source>
        <dbReference type="SAM" id="MobiDB-lite"/>
    </source>
</evidence>
<feature type="region of interest" description="Disordered" evidence="1">
    <location>
        <begin position="1"/>
        <end position="28"/>
    </location>
</feature>
<sequence length="95" mass="10729">MDVEDSDTKDSDDLASGTGKKEALQPYDKKRKNMYIHYPCYGSGREGAKGTDATHSPMEKKKRFVKARETHHRQPEIIKLGAAAASQHMVYVDFQ</sequence>
<accession>A0A699J1S4</accession>
<evidence type="ECO:0000313" key="2">
    <source>
        <dbReference type="EMBL" id="GFA03623.1"/>
    </source>
</evidence>
<organism evidence="2">
    <name type="scientific">Tanacetum cinerariifolium</name>
    <name type="common">Dalmatian daisy</name>
    <name type="synonym">Chrysanthemum cinerariifolium</name>
    <dbReference type="NCBI Taxonomy" id="118510"/>
    <lineage>
        <taxon>Eukaryota</taxon>
        <taxon>Viridiplantae</taxon>
        <taxon>Streptophyta</taxon>
        <taxon>Embryophyta</taxon>
        <taxon>Tracheophyta</taxon>
        <taxon>Spermatophyta</taxon>
        <taxon>Magnoliopsida</taxon>
        <taxon>eudicotyledons</taxon>
        <taxon>Gunneridae</taxon>
        <taxon>Pentapetalae</taxon>
        <taxon>asterids</taxon>
        <taxon>campanulids</taxon>
        <taxon>Asterales</taxon>
        <taxon>Asteraceae</taxon>
        <taxon>Asteroideae</taxon>
        <taxon>Anthemideae</taxon>
        <taxon>Anthemidinae</taxon>
        <taxon>Tanacetum</taxon>
    </lineage>
</organism>
<name>A0A699J1S4_TANCI</name>
<gene>
    <name evidence="2" type="ORF">Tci_575595</name>
</gene>
<reference evidence="2" key="1">
    <citation type="journal article" date="2019" name="Sci. Rep.">
        <title>Draft genome of Tanacetum cinerariifolium, the natural source of mosquito coil.</title>
        <authorList>
            <person name="Yamashiro T."/>
            <person name="Shiraishi A."/>
            <person name="Satake H."/>
            <person name="Nakayama K."/>
        </authorList>
    </citation>
    <scope>NUCLEOTIDE SEQUENCE</scope>
</reference>
<dbReference type="EMBL" id="BKCJ010359163">
    <property type="protein sequence ID" value="GFA03623.1"/>
    <property type="molecule type" value="Genomic_DNA"/>
</dbReference>
<proteinExistence type="predicted"/>
<protein>
    <submittedName>
        <fullName evidence="2">Uncharacterized protein</fullName>
    </submittedName>
</protein>